<evidence type="ECO:0000256" key="3">
    <source>
        <dbReference type="ARBA" id="ARBA00022603"/>
    </source>
</evidence>
<evidence type="ECO:0000313" key="10">
    <source>
        <dbReference type="Proteomes" id="UP000484255"/>
    </source>
</evidence>
<gene>
    <name evidence="9" type="primary">cobJ</name>
    <name evidence="9" type="ORF">G3A44_08940</name>
</gene>
<dbReference type="InterPro" id="IPR036518">
    <property type="entry name" value="CobE/GbiG_C_sf"/>
</dbReference>
<dbReference type="InterPro" id="IPR014777">
    <property type="entry name" value="4pyrrole_Mease_sub1"/>
</dbReference>
<keyword evidence="3 9" id="KW-0489">Methyltransferase</keyword>
<dbReference type="Gene3D" id="3.30.420.180">
    <property type="entry name" value="CobE/GbiG C-terminal domain"/>
    <property type="match status" value="1"/>
</dbReference>
<feature type="compositionally biased region" description="Basic and acidic residues" evidence="6">
    <location>
        <begin position="124"/>
        <end position="133"/>
    </location>
</feature>
<feature type="region of interest" description="Disordered" evidence="6">
    <location>
        <begin position="124"/>
        <end position="156"/>
    </location>
</feature>
<dbReference type="NCBIfam" id="TIGR01466">
    <property type="entry name" value="cobJ_cbiH"/>
    <property type="match status" value="1"/>
</dbReference>
<keyword evidence="2" id="KW-0169">Cobalamin biosynthesis</keyword>
<dbReference type="UniPathway" id="UPA00148"/>
<evidence type="ECO:0000256" key="6">
    <source>
        <dbReference type="SAM" id="MobiDB-lite"/>
    </source>
</evidence>
<dbReference type="Gene3D" id="3.30.950.10">
    <property type="entry name" value="Methyltransferase, Cobalt-precorrin-4 Transmethylase, Domain 2"/>
    <property type="match status" value="1"/>
</dbReference>
<dbReference type="InterPro" id="IPR035996">
    <property type="entry name" value="4pyrrol_Methylase_sf"/>
</dbReference>
<dbReference type="Pfam" id="PF00590">
    <property type="entry name" value="TP_methylase"/>
    <property type="match status" value="1"/>
</dbReference>
<accession>A0A7C9PHN9</accession>
<feature type="domain" description="CobE/GbiG C-terminal" evidence="8">
    <location>
        <begin position="13"/>
        <end position="139"/>
    </location>
</feature>
<evidence type="ECO:0000256" key="5">
    <source>
        <dbReference type="ARBA" id="ARBA00022691"/>
    </source>
</evidence>
<sequence>MSASALTPPRPRLALGLGCDRHTPEATLRQAVAEALARLGADWSDVAAVASITLKADEAGLLALCASQGWQPQFYAPPQLAAVAVPNPSETVRRHTGTPSVSEAAALLAAGRPHEMHALRLEKHRRQGPDGRHATVSVADMTPTPMTPSSPTTPRGQITLVGIGPGSPEHMTARARSAIAEADTVIGYVTYIKLVADLLDGKEVIRKSMTEELDRAIEALDRARQGKKVALISSGDAGVYGMAGPTYEVLFQAGWTPDSGVAVEIVPGASALNSCAALVGAPLTHDFCAISLSDLLTPWPVIARRLDAAAYADFVVALYNPKSGRRTRQIVEAQRLFLRHRRPDTPVVIVKSAYRRREQIHFTTLAAMCEADIGMLSTVLIGNSSTFVRAGRMVTPRGYANKYQNGDEGFATRDGEKAGRSLSTGLTGWLDTLQAEHAAGTDVAALALRHRLPEDYLRAVLAEPRDTGNAAPATAAATAEEGDA</sequence>
<dbReference type="AlphaFoldDB" id="A0A7C9PHN9"/>
<dbReference type="InterPro" id="IPR002750">
    <property type="entry name" value="CobE/GbiG_C"/>
</dbReference>
<dbReference type="EMBL" id="JAAGOH010000008">
    <property type="protein sequence ID" value="NDY91314.1"/>
    <property type="molecule type" value="Genomic_DNA"/>
</dbReference>
<evidence type="ECO:0000259" key="8">
    <source>
        <dbReference type="Pfam" id="PF01890"/>
    </source>
</evidence>
<dbReference type="GO" id="GO:0009236">
    <property type="term" value="P:cobalamin biosynthetic process"/>
    <property type="evidence" value="ECO:0007669"/>
    <property type="project" value="UniProtKB-UniPathway"/>
</dbReference>
<dbReference type="GO" id="GO:0030789">
    <property type="term" value="F:precorrin-3B C17-methyltransferase activity"/>
    <property type="evidence" value="ECO:0007669"/>
    <property type="project" value="UniProtKB-EC"/>
</dbReference>
<dbReference type="PANTHER" id="PTHR47036">
    <property type="entry name" value="COBALT-FACTOR III C(17)-METHYLTRANSFERASE-RELATED"/>
    <property type="match status" value="1"/>
</dbReference>
<keyword evidence="5" id="KW-0949">S-adenosyl-L-methionine</keyword>
<dbReference type="InterPro" id="IPR000878">
    <property type="entry name" value="4pyrrol_Mease"/>
</dbReference>
<evidence type="ECO:0000313" key="9">
    <source>
        <dbReference type="EMBL" id="NDY91314.1"/>
    </source>
</evidence>
<feature type="domain" description="Tetrapyrrole methylase" evidence="7">
    <location>
        <begin position="158"/>
        <end position="367"/>
    </location>
</feature>
<reference evidence="9 10" key="1">
    <citation type="submission" date="2020-02" db="EMBL/GenBank/DDBJ databases">
        <title>Ideonella bacterium strain TBM-1.</title>
        <authorList>
            <person name="Chen W.-M."/>
        </authorList>
    </citation>
    <scope>NUCLEOTIDE SEQUENCE [LARGE SCALE GENOMIC DNA]</scope>
    <source>
        <strain evidence="9 10">TBM-1</strain>
    </source>
</reference>
<organism evidence="9 10">
    <name type="scientific">Ideonella livida</name>
    <dbReference type="NCBI Taxonomy" id="2707176"/>
    <lineage>
        <taxon>Bacteria</taxon>
        <taxon>Pseudomonadati</taxon>
        <taxon>Pseudomonadota</taxon>
        <taxon>Betaproteobacteria</taxon>
        <taxon>Burkholderiales</taxon>
        <taxon>Sphaerotilaceae</taxon>
        <taxon>Ideonella</taxon>
    </lineage>
</organism>
<evidence type="ECO:0000259" key="7">
    <source>
        <dbReference type="Pfam" id="PF00590"/>
    </source>
</evidence>
<evidence type="ECO:0000256" key="1">
    <source>
        <dbReference type="ARBA" id="ARBA00004953"/>
    </source>
</evidence>
<dbReference type="SUPFAM" id="SSF159664">
    <property type="entry name" value="CobE/GbiG C-terminal domain-like"/>
    <property type="match status" value="1"/>
</dbReference>
<keyword evidence="10" id="KW-1185">Reference proteome</keyword>
<comment type="pathway">
    <text evidence="1">Cofactor biosynthesis; adenosylcobalamin biosynthesis.</text>
</comment>
<dbReference type="InterPro" id="IPR051810">
    <property type="entry name" value="Precorrin_MeTrfase"/>
</dbReference>
<dbReference type="PANTHER" id="PTHR47036:SF1">
    <property type="entry name" value="COBALT-FACTOR III C(17)-METHYLTRANSFERASE-RELATED"/>
    <property type="match status" value="1"/>
</dbReference>
<dbReference type="Proteomes" id="UP000484255">
    <property type="component" value="Unassembled WGS sequence"/>
</dbReference>
<dbReference type="Gene3D" id="3.40.1010.10">
    <property type="entry name" value="Cobalt-precorrin-4 Transmethylase, Domain 1"/>
    <property type="match status" value="1"/>
</dbReference>
<dbReference type="CDD" id="cd11646">
    <property type="entry name" value="Precorrin_3B_C17_MT"/>
    <property type="match status" value="1"/>
</dbReference>
<feature type="compositionally biased region" description="Low complexity" evidence="6">
    <location>
        <begin position="141"/>
        <end position="154"/>
    </location>
</feature>
<proteinExistence type="predicted"/>
<dbReference type="EC" id="2.1.1.131" evidence="9"/>
<keyword evidence="4 9" id="KW-0808">Transferase</keyword>
<dbReference type="GO" id="GO:0032259">
    <property type="term" value="P:methylation"/>
    <property type="evidence" value="ECO:0007669"/>
    <property type="project" value="UniProtKB-KW"/>
</dbReference>
<evidence type="ECO:0000256" key="4">
    <source>
        <dbReference type="ARBA" id="ARBA00022679"/>
    </source>
</evidence>
<dbReference type="InterPro" id="IPR014776">
    <property type="entry name" value="4pyrrole_Mease_sub2"/>
</dbReference>
<protein>
    <submittedName>
        <fullName evidence="9">Precorrin-3B C(17)-methyltransferase</fullName>
        <ecNumber evidence="9">2.1.1.131</ecNumber>
    </submittedName>
</protein>
<evidence type="ECO:0000256" key="2">
    <source>
        <dbReference type="ARBA" id="ARBA00022573"/>
    </source>
</evidence>
<comment type="caution">
    <text evidence="9">The sequence shown here is derived from an EMBL/GenBank/DDBJ whole genome shotgun (WGS) entry which is preliminary data.</text>
</comment>
<dbReference type="SUPFAM" id="SSF53790">
    <property type="entry name" value="Tetrapyrrole methylase"/>
    <property type="match status" value="1"/>
</dbReference>
<name>A0A7C9PHN9_9BURK</name>
<dbReference type="Pfam" id="PF01890">
    <property type="entry name" value="CbiG_C"/>
    <property type="match status" value="1"/>
</dbReference>
<dbReference type="InterPro" id="IPR006363">
    <property type="entry name" value="Cbl_synth_CobJ/CibH_dom"/>
</dbReference>